<protein>
    <submittedName>
        <fullName evidence="2">Inner membrane protein YbaN</fullName>
    </submittedName>
</protein>
<dbReference type="PANTHER" id="PTHR35813">
    <property type="entry name" value="INNER MEMBRANE PROTEIN YBAN"/>
    <property type="match status" value="1"/>
</dbReference>
<reference evidence="2 3" key="1">
    <citation type="submission" date="2016-04" db="EMBL/GenBank/DDBJ databases">
        <title>Genome sequence of Methanobrevibacter cuticularis DSM 11139.</title>
        <authorList>
            <person name="Poehlein A."/>
            <person name="Seedorf H."/>
            <person name="Daniel R."/>
        </authorList>
    </citation>
    <scope>NUCLEOTIDE SEQUENCE [LARGE SCALE GENOMIC DNA]</scope>
    <source>
        <strain evidence="2 3">DSM 11139</strain>
    </source>
</reference>
<gene>
    <name evidence="2" type="primary">ybaN</name>
    <name evidence="2" type="ORF">MBCUT_07850</name>
</gene>
<dbReference type="OrthoDB" id="77987at2157"/>
<evidence type="ECO:0000313" key="3">
    <source>
        <dbReference type="Proteomes" id="UP000077275"/>
    </source>
</evidence>
<dbReference type="GO" id="GO:0005886">
    <property type="term" value="C:plasma membrane"/>
    <property type="evidence" value="ECO:0007669"/>
    <property type="project" value="TreeGrafter"/>
</dbReference>
<organism evidence="2 3">
    <name type="scientific">Methanobrevibacter cuticularis</name>
    <dbReference type="NCBI Taxonomy" id="47311"/>
    <lineage>
        <taxon>Archaea</taxon>
        <taxon>Methanobacteriati</taxon>
        <taxon>Methanobacteriota</taxon>
        <taxon>Methanomada group</taxon>
        <taxon>Methanobacteria</taxon>
        <taxon>Methanobacteriales</taxon>
        <taxon>Methanobacteriaceae</taxon>
        <taxon>Methanobrevibacter</taxon>
    </lineage>
</organism>
<keyword evidence="3" id="KW-1185">Reference proteome</keyword>
<keyword evidence="1" id="KW-0812">Transmembrane</keyword>
<dbReference type="PIRSF" id="PIRSF016789">
    <property type="entry name" value="DUF454"/>
    <property type="match status" value="1"/>
</dbReference>
<dbReference type="RefSeq" id="WP_084270707.1">
    <property type="nucleotide sequence ID" value="NZ_LWMW01000091.1"/>
</dbReference>
<dbReference type="InterPro" id="IPR007401">
    <property type="entry name" value="DUF454"/>
</dbReference>
<dbReference type="AlphaFoldDB" id="A0A166EBS2"/>
<dbReference type="EMBL" id="LWMW01000091">
    <property type="protein sequence ID" value="KZX16483.1"/>
    <property type="molecule type" value="Genomic_DNA"/>
</dbReference>
<comment type="caution">
    <text evidence="2">The sequence shown here is derived from an EMBL/GenBank/DDBJ whole genome shotgun (WGS) entry which is preliminary data.</text>
</comment>
<evidence type="ECO:0000256" key="1">
    <source>
        <dbReference type="SAM" id="Phobius"/>
    </source>
</evidence>
<dbReference type="Pfam" id="PF04304">
    <property type="entry name" value="DUF454"/>
    <property type="match status" value="1"/>
</dbReference>
<keyword evidence="1" id="KW-1133">Transmembrane helix</keyword>
<sequence>MKPKRTLFFSLGVVLVGVGAVGVALPVLPTTPFILAAAFCFSKSSKKAERWISNNRYFGSYIENYKGKKGVPMNVKRNTLIFLWVMLIASAIIVSSLLITVILAIVGICVTAHILLLKTKKDN</sequence>
<accession>A0A166EBS2</accession>
<dbReference type="PANTHER" id="PTHR35813:SF1">
    <property type="entry name" value="INNER MEMBRANE PROTEIN YBAN"/>
    <property type="match status" value="1"/>
</dbReference>
<keyword evidence="1" id="KW-0472">Membrane</keyword>
<dbReference type="PATRIC" id="fig|47311.3.peg.867"/>
<dbReference type="Proteomes" id="UP000077275">
    <property type="component" value="Unassembled WGS sequence"/>
</dbReference>
<evidence type="ECO:0000313" key="2">
    <source>
        <dbReference type="EMBL" id="KZX16483.1"/>
    </source>
</evidence>
<proteinExistence type="predicted"/>
<feature type="transmembrane region" description="Helical" evidence="1">
    <location>
        <begin position="81"/>
        <end position="114"/>
    </location>
</feature>
<name>A0A166EBS2_9EURY</name>